<evidence type="ECO:0000256" key="1">
    <source>
        <dbReference type="SAM" id="MobiDB-lite"/>
    </source>
</evidence>
<dbReference type="Proteomes" id="UP000323917">
    <property type="component" value="Chromosome"/>
</dbReference>
<dbReference type="EMBL" id="CP042913">
    <property type="protein sequence ID" value="QEG34414.1"/>
    <property type="molecule type" value="Genomic_DNA"/>
</dbReference>
<proteinExistence type="predicted"/>
<dbReference type="KEGG" id="bgok:Pr1d_16930"/>
<feature type="region of interest" description="Disordered" evidence="1">
    <location>
        <begin position="47"/>
        <end position="66"/>
    </location>
</feature>
<reference evidence="2 3" key="1">
    <citation type="submission" date="2019-08" db="EMBL/GenBank/DDBJ databases">
        <title>Deep-cultivation of Planctomycetes and their phenomic and genomic characterization uncovers novel biology.</title>
        <authorList>
            <person name="Wiegand S."/>
            <person name="Jogler M."/>
            <person name="Boedeker C."/>
            <person name="Pinto D."/>
            <person name="Vollmers J."/>
            <person name="Rivas-Marin E."/>
            <person name="Kohn T."/>
            <person name="Peeters S.H."/>
            <person name="Heuer A."/>
            <person name="Rast P."/>
            <person name="Oberbeckmann S."/>
            <person name="Bunk B."/>
            <person name="Jeske O."/>
            <person name="Meyerdierks A."/>
            <person name="Storesund J.E."/>
            <person name="Kallscheuer N."/>
            <person name="Luecker S."/>
            <person name="Lage O.M."/>
            <person name="Pohl T."/>
            <person name="Merkel B.J."/>
            <person name="Hornburger P."/>
            <person name="Mueller R.-W."/>
            <person name="Bruemmer F."/>
            <person name="Labrenz M."/>
            <person name="Spormann A.M."/>
            <person name="Op den Camp H."/>
            <person name="Overmann J."/>
            <person name="Amann R."/>
            <person name="Jetten M.S.M."/>
            <person name="Mascher T."/>
            <person name="Medema M.H."/>
            <person name="Devos D.P."/>
            <person name="Kaster A.-K."/>
            <person name="Ovreas L."/>
            <person name="Rohde M."/>
            <person name="Galperin M.Y."/>
            <person name="Jogler C."/>
        </authorList>
    </citation>
    <scope>NUCLEOTIDE SEQUENCE [LARGE SCALE GENOMIC DNA]</scope>
    <source>
        <strain evidence="2 3">Pr1d</strain>
    </source>
</reference>
<keyword evidence="3" id="KW-1185">Reference proteome</keyword>
<accession>A0A5B9Q5S8</accession>
<dbReference type="OrthoDB" id="301841at2"/>
<evidence type="ECO:0000313" key="2">
    <source>
        <dbReference type="EMBL" id="QEG34414.1"/>
    </source>
</evidence>
<dbReference type="AlphaFoldDB" id="A0A5B9Q5S8"/>
<name>A0A5B9Q5S8_9BACT</name>
<dbReference type="RefSeq" id="WP_148073067.1">
    <property type="nucleotide sequence ID" value="NZ_CP042913.1"/>
</dbReference>
<evidence type="ECO:0000313" key="3">
    <source>
        <dbReference type="Proteomes" id="UP000323917"/>
    </source>
</evidence>
<sequence>MFLWYPGHVAAAWLGHGTLVAQKNYRQVTDADFEKCKHKAAVTDSKEEEVEIESSSIPADHATLPQCTGVKVGDTRLEQHPQSPGKTEVRREVQAQVQVNSPITDPGLAILVEAWSNLDEETKSSILAMIENE</sequence>
<gene>
    <name evidence="2" type="ORF">Pr1d_16930</name>
</gene>
<organism evidence="2 3">
    <name type="scientific">Bythopirellula goksoeyrii</name>
    <dbReference type="NCBI Taxonomy" id="1400387"/>
    <lineage>
        <taxon>Bacteria</taxon>
        <taxon>Pseudomonadati</taxon>
        <taxon>Planctomycetota</taxon>
        <taxon>Planctomycetia</taxon>
        <taxon>Pirellulales</taxon>
        <taxon>Lacipirellulaceae</taxon>
        <taxon>Bythopirellula</taxon>
    </lineage>
</organism>
<protein>
    <submittedName>
        <fullName evidence="2">Uncharacterized protein</fullName>
    </submittedName>
</protein>